<name>A0A9Q0PVX6_9ROSI</name>
<feature type="transmembrane region" description="Helical" evidence="1">
    <location>
        <begin position="82"/>
        <end position="101"/>
    </location>
</feature>
<dbReference type="Proteomes" id="UP001151752">
    <property type="component" value="Chromosome 3"/>
</dbReference>
<accession>A0A9Q0PVX6</accession>
<keyword evidence="1" id="KW-0812">Transmembrane</keyword>
<evidence type="ECO:0000313" key="2">
    <source>
        <dbReference type="EMBL" id="KAJ6695368.1"/>
    </source>
</evidence>
<proteinExistence type="predicted"/>
<dbReference type="AlphaFoldDB" id="A0A9Q0PVX6"/>
<reference evidence="2" key="2">
    <citation type="journal article" date="2023" name="Int. J. Mol. Sci.">
        <title>De Novo Assembly and Annotation of 11 Diverse Shrub Willow (Salix) Genomes Reveals Novel Gene Organization in Sex-Linked Regions.</title>
        <authorList>
            <person name="Hyden B."/>
            <person name="Feng K."/>
            <person name="Yates T.B."/>
            <person name="Jawdy S."/>
            <person name="Cereghino C."/>
            <person name="Smart L.B."/>
            <person name="Muchero W."/>
        </authorList>
    </citation>
    <scope>NUCLEOTIDE SEQUENCE</scope>
    <source>
        <tissue evidence="2">Shoot tip</tissue>
    </source>
</reference>
<comment type="caution">
    <text evidence="2">The sequence shown here is derived from an EMBL/GenBank/DDBJ whole genome shotgun (WGS) entry which is preliminary data.</text>
</comment>
<organism evidence="2 3">
    <name type="scientific">Salix koriyanagi</name>
    <dbReference type="NCBI Taxonomy" id="2511006"/>
    <lineage>
        <taxon>Eukaryota</taxon>
        <taxon>Viridiplantae</taxon>
        <taxon>Streptophyta</taxon>
        <taxon>Embryophyta</taxon>
        <taxon>Tracheophyta</taxon>
        <taxon>Spermatophyta</taxon>
        <taxon>Magnoliopsida</taxon>
        <taxon>eudicotyledons</taxon>
        <taxon>Gunneridae</taxon>
        <taxon>Pentapetalae</taxon>
        <taxon>rosids</taxon>
        <taxon>fabids</taxon>
        <taxon>Malpighiales</taxon>
        <taxon>Salicaceae</taxon>
        <taxon>Saliceae</taxon>
        <taxon>Salix</taxon>
    </lineage>
</organism>
<keyword evidence="1" id="KW-0472">Membrane</keyword>
<keyword evidence="3" id="KW-1185">Reference proteome</keyword>
<reference evidence="2" key="1">
    <citation type="submission" date="2022-11" db="EMBL/GenBank/DDBJ databases">
        <authorList>
            <person name="Hyden B.L."/>
            <person name="Feng K."/>
            <person name="Yates T."/>
            <person name="Jawdy S."/>
            <person name="Smart L.B."/>
            <person name="Muchero W."/>
        </authorList>
    </citation>
    <scope>NUCLEOTIDE SEQUENCE</scope>
    <source>
        <tissue evidence="2">Shoot tip</tissue>
    </source>
</reference>
<gene>
    <name evidence="2" type="ORF">OIU74_014488</name>
</gene>
<dbReference type="EMBL" id="JAPFFM010000017">
    <property type="protein sequence ID" value="KAJ6695368.1"/>
    <property type="molecule type" value="Genomic_DNA"/>
</dbReference>
<protein>
    <submittedName>
        <fullName evidence="2">Uncharacterized protein</fullName>
    </submittedName>
</protein>
<feature type="transmembrane region" description="Helical" evidence="1">
    <location>
        <begin position="6"/>
        <end position="31"/>
    </location>
</feature>
<evidence type="ECO:0000313" key="3">
    <source>
        <dbReference type="Proteomes" id="UP001151752"/>
    </source>
</evidence>
<keyword evidence="1" id="KW-1133">Transmembrane helix</keyword>
<sequence>MYFTLSGLLVLLTEWFIIVMALASYVIFLTIRAPYIPPGLMDVKILDGNFLVNLGMFAFMSSDVDSYYPINDVFQVVYQRNLPCYNVFLFYFYLRFILLGVKCC</sequence>
<evidence type="ECO:0000256" key="1">
    <source>
        <dbReference type="SAM" id="Phobius"/>
    </source>
</evidence>